<evidence type="ECO:0000256" key="16">
    <source>
        <dbReference type="PIRSR" id="PIRSR006337-2"/>
    </source>
</evidence>
<evidence type="ECO:0000313" key="20">
    <source>
        <dbReference type="Proteomes" id="UP000183940"/>
    </source>
</evidence>
<dbReference type="InterPro" id="IPR012768">
    <property type="entry name" value="Trehalose_TreZ"/>
</dbReference>
<evidence type="ECO:0000256" key="1">
    <source>
        <dbReference type="ARBA" id="ARBA00004496"/>
    </source>
</evidence>
<dbReference type="GO" id="GO:0033942">
    <property type="term" value="F:4-alpha-D-(1-&gt;4)-alpha-D-glucanotrehalose trehalohydrolase activity"/>
    <property type="evidence" value="ECO:0007669"/>
    <property type="project" value="UniProtKB-EC"/>
</dbReference>
<evidence type="ECO:0000256" key="6">
    <source>
        <dbReference type="ARBA" id="ARBA00022490"/>
    </source>
</evidence>
<gene>
    <name evidence="19" type="ORF">BI308_08355</name>
</gene>
<keyword evidence="20" id="KW-1185">Reference proteome</keyword>
<reference evidence="19" key="1">
    <citation type="submission" date="2016-10" db="EMBL/GenBank/DDBJ databases">
        <title>CRISPR-Cas defence system in Roseofilum reptotaenium: evidence of a bacteriophage-cyanobacterium arms race in the coral black band disease.</title>
        <authorList>
            <person name="Buerger P."/>
            <person name="Wood-Charlson E.M."/>
            <person name="Weynberg K.D."/>
            <person name="Willis B."/>
            <person name="Van Oppen M.J."/>
        </authorList>
    </citation>
    <scope>NUCLEOTIDE SEQUENCE [LARGE SCALE GENOMIC DNA]</scope>
    <source>
        <strain evidence="19">AO1-A</strain>
    </source>
</reference>
<dbReference type="Proteomes" id="UP000183940">
    <property type="component" value="Unassembled WGS sequence"/>
</dbReference>
<dbReference type="SUPFAM" id="SSF51445">
    <property type="entry name" value="(Trans)glycosidases"/>
    <property type="match status" value="1"/>
</dbReference>
<dbReference type="EMBL" id="MLAW01000011">
    <property type="protein sequence ID" value="OJJ25962.1"/>
    <property type="molecule type" value="Genomic_DNA"/>
</dbReference>
<dbReference type="Pfam" id="PF00128">
    <property type="entry name" value="Alpha-amylase"/>
    <property type="match status" value="1"/>
</dbReference>
<evidence type="ECO:0000313" key="19">
    <source>
        <dbReference type="EMBL" id="OJJ25962.1"/>
    </source>
</evidence>
<keyword evidence="9 14" id="KW-0326">Glycosidase</keyword>
<dbReference type="SUPFAM" id="SSF81296">
    <property type="entry name" value="E set domains"/>
    <property type="match status" value="1"/>
</dbReference>
<comment type="subcellular location">
    <subcellularLocation>
        <location evidence="1 15">Cytoplasm</location>
    </subcellularLocation>
</comment>
<dbReference type="PANTHER" id="PTHR43651">
    <property type="entry name" value="1,4-ALPHA-GLUCAN-BRANCHING ENZYME"/>
    <property type="match status" value="1"/>
</dbReference>
<evidence type="ECO:0000256" key="13">
    <source>
        <dbReference type="NCBIfam" id="TIGR02402"/>
    </source>
</evidence>
<dbReference type="InterPro" id="IPR004193">
    <property type="entry name" value="Glyco_hydro_13_N"/>
</dbReference>
<dbReference type="AlphaFoldDB" id="A0A1L9QTJ7"/>
<proteinExistence type="inferred from homology"/>
<evidence type="ECO:0000256" key="4">
    <source>
        <dbReference type="ARBA" id="ARBA00012268"/>
    </source>
</evidence>
<comment type="caution">
    <text evidence="19">The sequence shown here is derived from an EMBL/GenBank/DDBJ whole genome shotgun (WGS) entry which is preliminary data.</text>
</comment>
<dbReference type="Gene3D" id="2.60.40.10">
    <property type="entry name" value="Immunoglobulins"/>
    <property type="match status" value="1"/>
</dbReference>
<comment type="similarity">
    <text evidence="3 14">Belongs to the glycosyl hydrolase 13 family.</text>
</comment>
<evidence type="ECO:0000256" key="7">
    <source>
        <dbReference type="ARBA" id="ARBA00022801"/>
    </source>
</evidence>
<evidence type="ECO:0000256" key="10">
    <source>
        <dbReference type="ARBA" id="ARBA00032057"/>
    </source>
</evidence>
<comment type="pathway">
    <text evidence="2 14">Glycan biosynthesis; trehalose biosynthesis.</text>
</comment>
<feature type="domain" description="Glycosyl hydrolase family 13 catalytic" evidence="18">
    <location>
        <begin position="92"/>
        <end position="457"/>
    </location>
</feature>
<accession>A0A1L9QTJ7</accession>
<evidence type="ECO:0000256" key="11">
    <source>
        <dbReference type="ARBA" id="ARBA00033284"/>
    </source>
</evidence>
<dbReference type="CDD" id="cd02853">
    <property type="entry name" value="E_set_MTHase_like_N"/>
    <property type="match status" value="1"/>
</dbReference>
<protein>
    <recommendedName>
        <fullName evidence="5 13">Malto-oligosyltrehalose trehalohydrolase</fullName>
        <shortName evidence="14">MTHase</shortName>
        <ecNumber evidence="4 13">3.2.1.141</ecNumber>
    </recommendedName>
    <alternativeName>
        <fullName evidence="11 14">4-alpha-D-((1-&gt;4)-alpha-D-glucano)trehalose trehalohydrolase</fullName>
    </alternativeName>
    <alternativeName>
        <fullName evidence="10 14">Maltooligosyl trehalose trehalohydrolase</fullName>
    </alternativeName>
</protein>
<dbReference type="Pfam" id="PF02922">
    <property type="entry name" value="CBM_48"/>
    <property type="match status" value="1"/>
</dbReference>
<evidence type="ECO:0000256" key="5">
    <source>
        <dbReference type="ARBA" id="ARBA00015938"/>
    </source>
</evidence>
<feature type="active site" description="Proton donor" evidence="15">
    <location>
        <position position="296"/>
    </location>
</feature>
<evidence type="ECO:0000256" key="12">
    <source>
        <dbReference type="ARBA" id="ARBA00034013"/>
    </source>
</evidence>
<keyword evidence="6" id="KW-0963">Cytoplasm</keyword>
<dbReference type="InterPro" id="IPR013783">
    <property type="entry name" value="Ig-like_fold"/>
</dbReference>
<feature type="site" description="Transition state stabilizer" evidence="17">
    <location>
        <position position="390"/>
    </location>
</feature>
<dbReference type="GO" id="GO:0005737">
    <property type="term" value="C:cytoplasm"/>
    <property type="evidence" value="ECO:0007669"/>
    <property type="project" value="UniProtKB-SubCell"/>
</dbReference>
<dbReference type="Gene3D" id="3.20.20.80">
    <property type="entry name" value="Glycosidases"/>
    <property type="match status" value="1"/>
</dbReference>
<dbReference type="NCBIfam" id="TIGR02402">
    <property type="entry name" value="trehalose_TreZ"/>
    <property type="match status" value="1"/>
</dbReference>
<feature type="active site" description="Nucleophile" evidence="15">
    <location>
        <position position="259"/>
    </location>
</feature>
<dbReference type="STRING" id="1925591.BI308_08355"/>
<dbReference type="CDD" id="cd11325">
    <property type="entry name" value="AmyAc_GTHase"/>
    <property type="match status" value="1"/>
</dbReference>
<dbReference type="InterPro" id="IPR014756">
    <property type="entry name" value="Ig_E-set"/>
</dbReference>
<dbReference type="EC" id="3.2.1.141" evidence="4 13"/>
<evidence type="ECO:0000256" key="17">
    <source>
        <dbReference type="PIRSR" id="PIRSR006337-3"/>
    </source>
</evidence>
<keyword evidence="7 14" id="KW-0378">Hydrolase</keyword>
<name>A0A1L9QTJ7_9CYAN</name>
<evidence type="ECO:0000256" key="15">
    <source>
        <dbReference type="PIRSR" id="PIRSR006337-1"/>
    </source>
</evidence>
<evidence type="ECO:0000256" key="14">
    <source>
        <dbReference type="PIRNR" id="PIRNR006337"/>
    </source>
</evidence>
<evidence type="ECO:0000256" key="3">
    <source>
        <dbReference type="ARBA" id="ARBA00008061"/>
    </source>
</evidence>
<comment type="catalytic activity">
    <reaction evidence="12 14">
        <text>hydrolysis of (1-&gt;4)-alpha-D-glucosidic linkage in 4-alpha-D-[(1-&gt;4)-alpha-D-glucanosyl]n trehalose to yield trehalose and (1-&gt;4)-alpha-D-glucan.</text>
        <dbReference type="EC" id="3.2.1.141"/>
    </reaction>
</comment>
<feature type="binding site" evidence="16">
    <location>
        <begin position="321"/>
        <end position="325"/>
    </location>
    <ligand>
        <name>substrate</name>
    </ligand>
</feature>
<dbReference type="InterPro" id="IPR017853">
    <property type="entry name" value="GH"/>
</dbReference>
<feature type="binding site" evidence="16">
    <location>
        <begin position="257"/>
        <end position="262"/>
    </location>
    <ligand>
        <name>substrate</name>
    </ligand>
</feature>
<dbReference type="InterPro" id="IPR006047">
    <property type="entry name" value="GH13_cat_dom"/>
</dbReference>
<evidence type="ECO:0000259" key="18">
    <source>
        <dbReference type="SMART" id="SM00642"/>
    </source>
</evidence>
<dbReference type="PIRSF" id="PIRSF006337">
    <property type="entry name" value="Trehalose_TreZ"/>
    <property type="match status" value="1"/>
</dbReference>
<evidence type="ECO:0000256" key="2">
    <source>
        <dbReference type="ARBA" id="ARBA00005199"/>
    </source>
</evidence>
<keyword evidence="8" id="KW-0119">Carbohydrate metabolism</keyword>
<organism evidence="19 20">
    <name type="scientific">Roseofilum reptotaenium AO1-A</name>
    <dbReference type="NCBI Taxonomy" id="1925591"/>
    <lineage>
        <taxon>Bacteria</taxon>
        <taxon>Bacillati</taxon>
        <taxon>Cyanobacteriota</taxon>
        <taxon>Cyanophyceae</taxon>
        <taxon>Desertifilales</taxon>
        <taxon>Desertifilaceae</taxon>
        <taxon>Roseofilum</taxon>
    </lineage>
</organism>
<dbReference type="PANTHER" id="PTHR43651:SF11">
    <property type="entry name" value="MALTO-OLIGOSYLTREHALOSE TREHALOHYDROLASE"/>
    <property type="match status" value="1"/>
</dbReference>
<dbReference type="Gene3D" id="1.10.10.760">
    <property type="entry name" value="E-set domains of sugar-utilizing enzymes"/>
    <property type="match status" value="1"/>
</dbReference>
<evidence type="ECO:0000256" key="8">
    <source>
        <dbReference type="ARBA" id="ARBA00023277"/>
    </source>
</evidence>
<sequence>MKIGSQYLGNNQCEFRVWAPQRQEVAVHLVSPQERLIPLSRDEQGYWSATISDVQPGSLYFYQLDTTLDRPDPASSLQPKGVHDASQVVDHQGFVWQDRDWNGLPLEQYAIYELHVGTFTTEGTFTAIIDRLPDLLDLGINAIELMPVAAFPGSRNWGYDGVYLYGVQSSYGGPDGLKTLVNACHQAGIAVILDVVYNHFGPEGNYLWDYGPYFTNKYRTPWGDAVNYDDAASDQVRNFFIENALYWLEEYHIDALRLDAVHAIYDFSAQPFLQQLGAAVEALDQKLGYTHYLIAESDLNDVRVLQSRETGGWGHHSQWCDDFHHALHSVLTGETSGYYEDFGQVSHLAKAYREGYVYSGQYSVHRQRSHGNSSLSYPGECFVVCIQNHDQVGNRLAGDRLSTLVGFDQLKLAAAAVLLSPFIPMLFMGEEYGETAPFQYFISHGDPDLVAAVRKGRAEEFKSFGWQKEVPDPQSVDVFEESTLNWELGQQGNHKILRSLHKTLIELRKTHPALASLKTEHTKVIHPTDTSVILLHRHANTSHVYICLNFNSDPITFTPSIPPGVWTKILDSAAPQWSGFGQTNPQELSAGKEITLSGWGFVLYTQS</sequence>
<dbReference type="InterPro" id="IPR044901">
    <property type="entry name" value="Trehalose_TreZ_E-set_sf"/>
</dbReference>
<evidence type="ECO:0000256" key="9">
    <source>
        <dbReference type="ARBA" id="ARBA00023295"/>
    </source>
</evidence>
<dbReference type="SMART" id="SM00642">
    <property type="entry name" value="Aamy"/>
    <property type="match status" value="1"/>
</dbReference>
<dbReference type="UniPathway" id="UPA00299"/>
<feature type="binding site" evidence="16">
    <location>
        <begin position="389"/>
        <end position="394"/>
    </location>
    <ligand>
        <name>substrate</name>
    </ligand>
</feature>
<dbReference type="GO" id="GO:0005992">
    <property type="term" value="P:trehalose biosynthetic process"/>
    <property type="evidence" value="ECO:0007669"/>
    <property type="project" value="UniProtKB-UniRule"/>
</dbReference>